<dbReference type="AlphaFoldDB" id="A0A6T6CJ68"/>
<dbReference type="EMBL" id="HBGH01010390">
    <property type="protein sequence ID" value="CAD9233636.1"/>
    <property type="molecule type" value="Transcribed_RNA"/>
</dbReference>
<dbReference type="Pfam" id="PF00069">
    <property type="entry name" value="Pkinase"/>
    <property type="match status" value="1"/>
</dbReference>
<evidence type="ECO:0000256" key="3">
    <source>
        <dbReference type="ARBA" id="ARBA00022741"/>
    </source>
</evidence>
<dbReference type="InterPro" id="IPR000719">
    <property type="entry name" value="Prot_kinase_dom"/>
</dbReference>
<evidence type="ECO:0000313" key="7">
    <source>
        <dbReference type="EMBL" id="CAD9233636.1"/>
    </source>
</evidence>
<protein>
    <recommendedName>
        <fullName evidence="6">Protein kinase domain-containing protein</fullName>
    </recommendedName>
</protein>
<dbReference type="CDD" id="cd07834">
    <property type="entry name" value="STKc_MAPK"/>
    <property type="match status" value="1"/>
</dbReference>
<dbReference type="InterPro" id="IPR050117">
    <property type="entry name" value="MAPK"/>
</dbReference>
<evidence type="ECO:0000256" key="1">
    <source>
        <dbReference type="ARBA" id="ARBA00022527"/>
    </source>
</evidence>
<reference evidence="9" key="1">
    <citation type="submission" date="2021-01" db="EMBL/GenBank/DDBJ databases">
        <authorList>
            <person name="Corre E."/>
            <person name="Pelletier E."/>
            <person name="Niang G."/>
            <person name="Scheremetjew M."/>
            <person name="Finn R."/>
            <person name="Kale V."/>
            <person name="Holt S."/>
            <person name="Cochrane G."/>
            <person name="Meng A."/>
            <person name="Brown T."/>
            <person name="Cohen L."/>
        </authorList>
    </citation>
    <scope>NUCLEOTIDE SEQUENCE</scope>
    <source>
        <strain evidence="9">SAG 36.94</strain>
    </source>
</reference>
<sequence length="453" mass="52904">MWLFYFHGMVFFCCCFFFSILGLGSWSMTDFYMDHCRPPPSEVVRKPCSHPQGSYGIVYEADDLETGEKVAVKRIQRVFSSFPQAIRVLRELKFLRLLREHENIITVKTILVPGDRDRFDDVFVVQELMPSDLQKIVRQPNLRADHIKYLMFQLLRGLYFLHTARVFHRDLKPGNLLVNDKCHLRICDFGMARASFASEENEMIYWTDYVATRWYRAPELILSHVASYSTAIDMWSAGCIFGELLLREPLFPGINWQHQLQLIVEVTGTPTSEEISGMNSKFAQDIVRDLPRRPQRPLAELYPHINPNALRVVDSLLQFDPSRRLSAGEAIQDPFFEDLWYLGCPTAPEIDRSEFSFERMQFSQEDMRREFLREIRHYHPDVVDSFDSMGGDAFRDFTLSLSRGAVTKPTTLPQEAYDKMEEEERLQQLLLRQRRMSKALTLTESDINNLIPD</sequence>
<gene>
    <name evidence="7" type="ORF">CCAE0312_LOCUS5722</name>
    <name evidence="8" type="ORF">CCAE0312_LOCUS5723</name>
    <name evidence="9" type="ORF">CCAE0312_LOCUS5724</name>
    <name evidence="10" type="ORF">CCAE0312_LOCUS5726</name>
</gene>
<accession>A0A6T6CJ68</accession>
<dbReference type="GO" id="GO:0004707">
    <property type="term" value="F:MAP kinase activity"/>
    <property type="evidence" value="ECO:0007669"/>
    <property type="project" value="InterPro"/>
</dbReference>
<dbReference type="Gene3D" id="1.10.510.10">
    <property type="entry name" value="Transferase(Phosphotransferase) domain 1"/>
    <property type="match status" value="1"/>
</dbReference>
<dbReference type="InterPro" id="IPR008271">
    <property type="entry name" value="Ser/Thr_kinase_AS"/>
</dbReference>
<dbReference type="EMBL" id="HBGH01010394">
    <property type="protein sequence ID" value="CAD9233640.1"/>
    <property type="molecule type" value="Transcribed_RNA"/>
</dbReference>
<dbReference type="PANTHER" id="PTHR24055">
    <property type="entry name" value="MITOGEN-ACTIVATED PROTEIN KINASE"/>
    <property type="match status" value="1"/>
</dbReference>
<evidence type="ECO:0000256" key="4">
    <source>
        <dbReference type="ARBA" id="ARBA00022777"/>
    </source>
</evidence>
<organism evidence="9">
    <name type="scientific">Compsopogon caeruleus</name>
    <dbReference type="NCBI Taxonomy" id="31354"/>
    <lineage>
        <taxon>Eukaryota</taxon>
        <taxon>Rhodophyta</taxon>
        <taxon>Compsopogonophyceae</taxon>
        <taxon>Compsopogonales</taxon>
        <taxon>Compsopogonaceae</taxon>
        <taxon>Compsopogon</taxon>
    </lineage>
</organism>
<keyword evidence="5" id="KW-0067">ATP-binding</keyword>
<name>A0A6T6CJ68_9RHOD</name>
<dbReference type="InterPro" id="IPR011009">
    <property type="entry name" value="Kinase-like_dom_sf"/>
</dbReference>
<dbReference type="GO" id="GO:0005524">
    <property type="term" value="F:ATP binding"/>
    <property type="evidence" value="ECO:0007669"/>
    <property type="project" value="UniProtKB-KW"/>
</dbReference>
<keyword evidence="2" id="KW-0808">Transferase</keyword>
<evidence type="ECO:0000313" key="8">
    <source>
        <dbReference type="EMBL" id="CAD9233637.1"/>
    </source>
</evidence>
<proteinExistence type="predicted"/>
<dbReference type="FunFam" id="1.10.510.10:FF:000624">
    <property type="entry name" value="Mitogen-activated protein kinase"/>
    <property type="match status" value="1"/>
</dbReference>
<evidence type="ECO:0000256" key="2">
    <source>
        <dbReference type="ARBA" id="ARBA00022679"/>
    </source>
</evidence>
<dbReference type="EMBL" id="HBGH01010392">
    <property type="protein sequence ID" value="CAD9233638.1"/>
    <property type="molecule type" value="Transcribed_RNA"/>
</dbReference>
<dbReference type="EMBL" id="HBGH01010391">
    <property type="protein sequence ID" value="CAD9233637.1"/>
    <property type="molecule type" value="Transcribed_RNA"/>
</dbReference>
<dbReference type="Gene3D" id="3.30.200.20">
    <property type="entry name" value="Phosphorylase Kinase, domain 1"/>
    <property type="match status" value="1"/>
</dbReference>
<keyword evidence="4" id="KW-0418">Kinase</keyword>
<dbReference type="InterPro" id="IPR003527">
    <property type="entry name" value="MAP_kinase_CS"/>
</dbReference>
<evidence type="ECO:0000259" key="6">
    <source>
        <dbReference type="PROSITE" id="PS50011"/>
    </source>
</evidence>
<dbReference type="PROSITE" id="PS50011">
    <property type="entry name" value="PROTEIN_KINASE_DOM"/>
    <property type="match status" value="1"/>
</dbReference>
<feature type="domain" description="Protein kinase" evidence="6">
    <location>
        <begin position="44"/>
        <end position="336"/>
    </location>
</feature>
<evidence type="ECO:0000313" key="10">
    <source>
        <dbReference type="EMBL" id="CAD9233640.1"/>
    </source>
</evidence>
<dbReference type="PROSITE" id="PS01351">
    <property type="entry name" value="MAPK"/>
    <property type="match status" value="1"/>
</dbReference>
<evidence type="ECO:0000256" key="5">
    <source>
        <dbReference type="ARBA" id="ARBA00022840"/>
    </source>
</evidence>
<dbReference type="SUPFAM" id="SSF56112">
    <property type="entry name" value="Protein kinase-like (PK-like)"/>
    <property type="match status" value="1"/>
</dbReference>
<dbReference type="SMART" id="SM00220">
    <property type="entry name" value="S_TKc"/>
    <property type="match status" value="1"/>
</dbReference>
<evidence type="ECO:0000313" key="9">
    <source>
        <dbReference type="EMBL" id="CAD9233638.1"/>
    </source>
</evidence>
<keyword evidence="1" id="KW-0723">Serine/threonine-protein kinase</keyword>
<dbReference type="PROSITE" id="PS00108">
    <property type="entry name" value="PROTEIN_KINASE_ST"/>
    <property type="match status" value="1"/>
</dbReference>
<keyword evidence="3" id="KW-0547">Nucleotide-binding</keyword>